<keyword evidence="7" id="KW-0032">Aminotransferase</keyword>
<dbReference type="CDD" id="cd06451">
    <property type="entry name" value="AGAT_like"/>
    <property type="match status" value="1"/>
</dbReference>
<organism evidence="7 8">
    <name type="scientific">Ferviditalea candida</name>
    <dbReference type="NCBI Taxonomy" id="3108399"/>
    <lineage>
        <taxon>Bacteria</taxon>
        <taxon>Bacillati</taxon>
        <taxon>Bacillota</taxon>
        <taxon>Bacilli</taxon>
        <taxon>Bacillales</taxon>
        <taxon>Paenibacillaceae</taxon>
        <taxon>Ferviditalea</taxon>
    </lineage>
</organism>
<keyword evidence="7" id="KW-0808">Transferase</keyword>
<keyword evidence="3" id="KW-0663">Pyridoxal phosphate</keyword>
<evidence type="ECO:0000313" key="8">
    <source>
        <dbReference type="Proteomes" id="UP001310386"/>
    </source>
</evidence>
<evidence type="ECO:0000256" key="4">
    <source>
        <dbReference type="RuleBase" id="RU004075"/>
    </source>
</evidence>
<evidence type="ECO:0000256" key="3">
    <source>
        <dbReference type="ARBA" id="ARBA00022898"/>
    </source>
</evidence>
<reference evidence="7" key="1">
    <citation type="submission" date="2023-12" db="EMBL/GenBank/DDBJ databases">
        <title>Fervidustalea candida gen. nov., sp. nov., a novel member of the family Paenibacillaceae isolated from a geothermal area.</title>
        <authorList>
            <person name="Li W.-J."/>
            <person name="Jiao J.-Y."/>
            <person name="Chen Y."/>
        </authorList>
    </citation>
    <scope>NUCLEOTIDE SEQUENCE</scope>
    <source>
        <strain evidence="7">SYSU GA230002</strain>
    </source>
</reference>
<proteinExistence type="inferred from homology"/>
<comment type="similarity">
    <text evidence="2 4">Belongs to the class-V pyridoxal-phosphate-dependent aminotransferase family.</text>
</comment>
<sequence length="393" mass="43230">MSNPFKPSQRLLLGPGPSEVYPTVLEQMSKPLLGHLDPEFLKLMDELKLMLQQVFETGNPLTLAMPGTGSAGMETVFVNLIEPGDKVIICVNGVFGGRMADVAERAGAEVISLQQTWGDVFAPEQIEEALKKHPDASMVALVHAETSTGAWQPLQEIADLVHRHDKLFVVDTVTSFGGVRVAVDQIGIDAAYSGTQKCLSAPPGLAPVTFGQRALNKIDQRKHKVQSWYLDLTMIRNYWGEDRFYHHTAPITMNYALHEALRILLEEGLDNSFQRHALHGKALQTGLQAMKLKLVVEEKHRLPMLTTVYVPDGIEDMAIRQSLLNRHQIEIGGGLGPFKGKAWRIGLMGYGSSRENVLRVLEALESSLLDQGFSLKQGAAAEAALQVYHAAVI</sequence>
<accession>A0ABU5ZMT5</accession>
<dbReference type="Gene3D" id="3.40.640.10">
    <property type="entry name" value="Type I PLP-dependent aspartate aminotransferase-like (Major domain)"/>
    <property type="match status" value="1"/>
</dbReference>
<dbReference type="RefSeq" id="WP_371754728.1">
    <property type="nucleotide sequence ID" value="NZ_JAYJLD010000019.1"/>
</dbReference>
<comment type="cofactor">
    <cofactor evidence="1 5">
        <name>pyridoxal 5'-phosphate</name>
        <dbReference type="ChEBI" id="CHEBI:597326"/>
    </cofactor>
</comment>
<comment type="caution">
    <text evidence="7">The sequence shown here is derived from an EMBL/GenBank/DDBJ whole genome shotgun (WGS) entry which is preliminary data.</text>
</comment>
<evidence type="ECO:0000256" key="2">
    <source>
        <dbReference type="ARBA" id="ARBA00009236"/>
    </source>
</evidence>
<dbReference type="PANTHER" id="PTHR21152:SF40">
    <property type="entry name" value="ALANINE--GLYOXYLATE AMINOTRANSFERASE"/>
    <property type="match status" value="1"/>
</dbReference>
<dbReference type="InterPro" id="IPR015422">
    <property type="entry name" value="PyrdxlP-dep_Trfase_small"/>
</dbReference>
<feature type="domain" description="Aminotransferase class V" evidence="6">
    <location>
        <begin position="34"/>
        <end position="334"/>
    </location>
</feature>
<evidence type="ECO:0000313" key="7">
    <source>
        <dbReference type="EMBL" id="MEB3102606.1"/>
    </source>
</evidence>
<dbReference type="InterPro" id="IPR000192">
    <property type="entry name" value="Aminotrans_V_dom"/>
</dbReference>
<dbReference type="Gene3D" id="3.90.1150.10">
    <property type="entry name" value="Aspartate Aminotransferase, domain 1"/>
    <property type="match status" value="1"/>
</dbReference>
<gene>
    <name evidence="7" type="ORF">VF724_13125</name>
</gene>
<dbReference type="InterPro" id="IPR020578">
    <property type="entry name" value="Aminotrans_V_PyrdxlP_BS"/>
</dbReference>
<evidence type="ECO:0000256" key="5">
    <source>
        <dbReference type="RuleBase" id="RU004504"/>
    </source>
</evidence>
<dbReference type="Proteomes" id="UP001310386">
    <property type="component" value="Unassembled WGS sequence"/>
</dbReference>
<keyword evidence="8" id="KW-1185">Reference proteome</keyword>
<protein>
    <submittedName>
        <fullName evidence="7">Alanine--glyoxylate aminotransferase family protein</fullName>
    </submittedName>
</protein>
<evidence type="ECO:0000259" key="6">
    <source>
        <dbReference type="Pfam" id="PF00266"/>
    </source>
</evidence>
<dbReference type="PROSITE" id="PS00595">
    <property type="entry name" value="AA_TRANSFER_CLASS_5"/>
    <property type="match status" value="1"/>
</dbReference>
<dbReference type="PANTHER" id="PTHR21152">
    <property type="entry name" value="AMINOTRANSFERASE CLASS V"/>
    <property type="match status" value="1"/>
</dbReference>
<name>A0ABU5ZMT5_9BACL</name>
<dbReference type="InterPro" id="IPR015424">
    <property type="entry name" value="PyrdxlP-dep_Trfase"/>
</dbReference>
<dbReference type="EMBL" id="JAYJLD010000019">
    <property type="protein sequence ID" value="MEB3102606.1"/>
    <property type="molecule type" value="Genomic_DNA"/>
</dbReference>
<dbReference type="SUPFAM" id="SSF53383">
    <property type="entry name" value="PLP-dependent transferases"/>
    <property type="match status" value="1"/>
</dbReference>
<dbReference type="PIRSF" id="PIRSF000524">
    <property type="entry name" value="SPT"/>
    <property type="match status" value="1"/>
</dbReference>
<dbReference type="Pfam" id="PF00266">
    <property type="entry name" value="Aminotran_5"/>
    <property type="match status" value="1"/>
</dbReference>
<dbReference type="GO" id="GO:0008483">
    <property type="term" value="F:transaminase activity"/>
    <property type="evidence" value="ECO:0007669"/>
    <property type="project" value="UniProtKB-KW"/>
</dbReference>
<dbReference type="InterPro" id="IPR024169">
    <property type="entry name" value="SP_NH2Trfase/AEP_transaminase"/>
</dbReference>
<dbReference type="InterPro" id="IPR015421">
    <property type="entry name" value="PyrdxlP-dep_Trfase_major"/>
</dbReference>
<evidence type="ECO:0000256" key="1">
    <source>
        <dbReference type="ARBA" id="ARBA00001933"/>
    </source>
</evidence>